<dbReference type="Gene3D" id="3.90.1300.10">
    <property type="entry name" value="Amidase signature (AS) domain"/>
    <property type="match status" value="1"/>
</dbReference>
<evidence type="ECO:0000259" key="2">
    <source>
        <dbReference type="Pfam" id="PF01425"/>
    </source>
</evidence>
<dbReference type="OrthoDB" id="9777859at2"/>
<dbReference type="AlphaFoldDB" id="A0A5B8IBC6"/>
<protein>
    <submittedName>
        <fullName evidence="3">Amidase</fullName>
    </submittedName>
</protein>
<geneLocation type="plasmid" evidence="3 4">
    <name>unnamed4</name>
</geneLocation>
<reference evidence="3 4" key="1">
    <citation type="submission" date="2019-07" db="EMBL/GenBank/DDBJ databases">
        <title>Litoreibacter alkalisoli sp. nov., isolated from saline-alkaline soil.</title>
        <authorList>
            <person name="Wang S."/>
            <person name="Xu L."/>
            <person name="Xing Y.-T."/>
            <person name="Sun J.-Q."/>
        </authorList>
    </citation>
    <scope>NUCLEOTIDE SEQUENCE [LARGE SCALE GENOMIC DNA]</scope>
    <source>
        <strain evidence="3 4">LN3S51</strain>
        <plasmid evidence="3 4">unnamed4</plasmid>
    </source>
</reference>
<accession>A0A5B8IBC6</accession>
<evidence type="ECO:0000313" key="4">
    <source>
        <dbReference type="Proteomes" id="UP000318483"/>
    </source>
</evidence>
<name>A0A5B8IBC6_9RHOB</name>
<dbReference type="GO" id="GO:0003824">
    <property type="term" value="F:catalytic activity"/>
    <property type="evidence" value="ECO:0007669"/>
    <property type="project" value="InterPro"/>
</dbReference>
<feature type="region of interest" description="Disordered" evidence="1">
    <location>
        <begin position="140"/>
        <end position="160"/>
    </location>
</feature>
<evidence type="ECO:0000256" key="1">
    <source>
        <dbReference type="SAM" id="MobiDB-lite"/>
    </source>
</evidence>
<dbReference type="Proteomes" id="UP000318483">
    <property type="component" value="Plasmid unnamed4"/>
</dbReference>
<keyword evidence="3" id="KW-0614">Plasmid</keyword>
<dbReference type="SUPFAM" id="SSF75304">
    <property type="entry name" value="Amidase signature (AS) enzymes"/>
    <property type="match status" value="1"/>
</dbReference>
<keyword evidence="4" id="KW-1185">Reference proteome</keyword>
<dbReference type="KEGG" id="lit:FPZ52_17585"/>
<dbReference type="InterPro" id="IPR023631">
    <property type="entry name" value="Amidase_dom"/>
</dbReference>
<evidence type="ECO:0000313" key="3">
    <source>
        <dbReference type="EMBL" id="QDY71489.1"/>
    </source>
</evidence>
<dbReference type="RefSeq" id="WP_146366903.1">
    <property type="nucleotide sequence ID" value="NZ_CP042265.1"/>
</dbReference>
<proteinExistence type="predicted"/>
<dbReference type="EMBL" id="CP042265">
    <property type="protein sequence ID" value="QDY71489.1"/>
    <property type="molecule type" value="Genomic_DNA"/>
</dbReference>
<dbReference type="Pfam" id="PF01425">
    <property type="entry name" value="Amidase"/>
    <property type="match status" value="1"/>
</dbReference>
<sequence>MGSDRKSGMIPLIELDAVALRDRIARGELAALDVVEAYIEQIRQREPEVQAWIWHDPDFARHQAKQLDAHRKSGKPLGRLHGLPVGIKDVIDTQKIPTGNGTMLDQGRLPMADAFVVKRLKQEGAIIMGKTVTTELAYLHPSGTRNPHNPDHTPGGSSAGSAAAVAAAMVPLAIGTQTGGSIIRPASFCGVTGFKPSFGAIPRTGVLMQSQTLDTVGTFAHDPAGAAMLAEVLFGQDSADPATTLQPFPALLDTAQADPPVAPRFAMIKPPEWDRADPDLHHAFEELAEHLHHRCFPARLHSQFDKAAEQRAIINVAEMVRCYQGYAARSDGLSDTLQEALDHGQSVSAKDYLTALDWRELLTATLDEIFQQCDAMLCPAALGPAPESHATTGDAIFNGLWTLCGVPAITIPVFTASNGMPMGLQLVGPRGDDARLLRNANWLYKTLAAHE</sequence>
<dbReference type="InterPro" id="IPR036928">
    <property type="entry name" value="AS_sf"/>
</dbReference>
<gene>
    <name evidence="3" type="ORF">FPZ52_17585</name>
</gene>
<organism evidence="3 4">
    <name type="scientific">Qingshengfaniella alkalisoli</name>
    <dbReference type="NCBI Taxonomy" id="2599296"/>
    <lineage>
        <taxon>Bacteria</taxon>
        <taxon>Pseudomonadati</taxon>
        <taxon>Pseudomonadota</taxon>
        <taxon>Alphaproteobacteria</taxon>
        <taxon>Rhodobacterales</taxon>
        <taxon>Paracoccaceae</taxon>
        <taxon>Qingshengfaniella</taxon>
    </lineage>
</organism>
<dbReference type="InterPro" id="IPR000120">
    <property type="entry name" value="Amidase"/>
</dbReference>
<feature type="domain" description="Amidase" evidence="2">
    <location>
        <begin position="33"/>
        <end position="437"/>
    </location>
</feature>
<dbReference type="PANTHER" id="PTHR11895">
    <property type="entry name" value="TRANSAMIDASE"/>
    <property type="match status" value="1"/>
</dbReference>
<dbReference type="PANTHER" id="PTHR11895:SF151">
    <property type="entry name" value="GLUTAMYL-TRNA(GLN) AMIDOTRANSFERASE SUBUNIT A"/>
    <property type="match status" value="1"/>
</dbReference>